<proteinExistence type="predicted"/>
<organism evidence="2 3">
    <name type="scientific">Planotetraspora silvatica</name>
    <dbReference type="NCBI Taxonomy" id="234614"/>
    <lineage>
        <taxon>Bacteria</taxon>
        <taxon>Bacillati</taxon>
        <taxon>Actinomycetota</taxon>
        <taxon>Actinomycetes</taxon>
        <taxon>Streptosporangiales</taxon>
        <taxon>Streptosporangiaceae</taxon>
        <taxon>Planotetraspora</taxon>
    </lineage>
</organism>
<accession>A0A8J3XLZ1</accession>
<comment type="caution">
    <text evidence="2">The sequence shown here is derived from an EMBL/GenBank/DDBJ whole genome shotgun (WGS) entry which is preliminary data.</text>
</comment>
<evidence type="ECO:0000313" key="2">
    <source>
        <dbReference type="EMBL" id="GII46807.1"/>
    </source>
</evidence>
<feature type="compositionally biased region" description="Polar residues" evidence="1">
    <location>
        <begin position="16"/>
        <end position="26"/>
    </location>
</feature>
<name>A0A8J3XLZ1_9ACTN</name>
<evidence type="ECO:0000313" key="3">
    <source>
        <dbReference type="Proteomes" id="UP000644610"/>
    </source>
</evidence>
<dbReference type="Proteomes" id="UP000644610">
    <property type="component" value="Unassembled WGS sequence"/>
</dbReference>
<dbReference type="Gene3D" id="3.50.50.60">
    <property type="entry name" value="FAD/NAD(P)-binding domain"/>
    <property type="match status" value="1"/>
</dbReference>
<protein>
    <submittedName>
        <fullName evidence="2">Uncharacterized protein</fullName>
    </submittedName>
</protein>
<sequence length="45" mass="4768">MTAGIYLQGGTEHSHGLTSTLPSTTAVRAGEIRDSLLTRRTPRAS</sequence>
<dbReference type="AlphaFoldDB" id="A0A8J3XLZ1"/>
<keyword evidence="3" id="KW-1185">Reference proteome</keyword>
<reference evidence="2" key="1">
    <citation type="submission" date="2021-01" db="EMBL/GenBank/DDBJ databases">
        <title>Whole genome shotgun sequence of Planotetraspora silvatica NBRC 100141.</title>
        <authorList>
            <person name="Komaki H."/>
            <person name="Tamura T."/>
        </authorList>
    </citation>
    <scope>NUCLEOTIDE SEQUENCE</scope>
    <source>
        <strain evidence="2">NBRC 100141</strain>
    </source>
</reference>
<dbReference type="EMBL" id="BOOQ01000021">
    <property type="protein sequence ID" value="GII46807.1"/>
    <property type="molecule type" value="Genomic_DNA"/>
</dbReference>
<dbReference type="RefSeq" id="WP_425564362.1">
    <property type="nucleotide sequence ID" value="NZ_BAAAKY010000014.1"/>
</dbReference>
<dbReference type="InterPro" id="IPR036188">
    <property type="entry name" value="FAD/NAD-bd_sf"/>
</dbReference>
<evidence type="ECO:0000256" key="1">
    <source>
        <dbReference type="SAM" id="MobiDB-lite"/>
    </source>
</evidence>
<gene>
    <name evidence="2" type="ORF">Psi02_32310</name>
</gene>
<feature type="region of interest" description="Disordered" evidence="1">
    <location>
        <begin position="1"/>
        <end position="45"/>
    </location>
</feature>